<keyword evidence="4" id="KW-0663">Pyridoxal phosphate</keyword>
<dbReference type="InterPro" id="IPR015421">
    <property type="entry name" value="PyrdxlP-dep_Trfase_major"/>
</dbReference>
<comment type="cofactor">
    <cofactor evidence="1">
        <name>pyridoxal 5'-phosphate</name>
        <dbReference type="ChEBI" id="CHEBI:597326"/>
    </cofactor>
</comment>
<proteinExistence type="predicted"/>
<organism evidence="5 6">
    <name type="scientific">Caldalkalibacillus uzonensis</name>
    <dbReference type="NCBI Taxonomy" id="353224"/>
    <lineage>
        <taxon>Bacteria</taxon>
        <taxon>Bacillati</taxon>
        <taxon>Bacillota</taxon>
        <taxon>Bacilli</taxon>
        <taxon>Bacillales</taxon>
        <taxon>Bacillaceae</taxon>
        <taxon>Caldalkalibacillus</taxon>
    </lineage>
</organism>
<protein>
    <submittedName>
        <fullName evidence="5">Aspartate aminotransferase-like enzyme</fullName>
    </submittedName>
</protein>
<dbReference type="SUPFAM" id="SSF53383">
    <property type="entry name" value="PLP-dependent transferases"/>
    <property type="match status" value="1"/>
</dbReference>
<evidence type="ECO:0000313" key="6">
    <source>
        <dbReference type="Proteomes" id="UP001232445"/>
    </source>
</evidence>
<evidence type="ECO:0000256" key="2">
    <source>
        <dbReference type="ARBA" id="ARBA00022576"/>
    </source>
</evidence>
<name>A0ABU0CRM4_9BACI</name>
<dbReference type="Gene3D" id="3.40.640.10">
    <property type="entry name" value="Type I PLP-dependent aspartate aminotransferase-like (Major domain)"/>
    <property type="match status" value="1"/>
</dbReference>
<sequence length="98" mass="10709">MRKVKRNILLNPGPATTTGSVKWASSVIPSEAVVLIINNGAYGQRMCQIAHIYGFNVLEIQSPPDAPIDLTTLETLIQKSSRKISHLAVVHHETTTGY</sequence>
<accession>A0ABU0CRM4</accession>
<comment type="caution">
    <text evidence="5">The sequence shown here is derived from an EMBL/GenBank/DDBJ whole genome shotgun (WGS) entry which is preliminary data.</text>
</comment>
<dbReference type="PANTHER" id="PTHR42778:SF1">
    <property type="entry name" value="2-AMINOETHYLPHOSPHONATE--PYRUVATE TRANSAMINASE"/>
    <property type="match status" value="1"/>
</dbReference>
<keyword evidence="2" id="KW-0032">Aminotransferase</keyword>
<evidence type="ECO:0000256" key="1">
    <source>
        <dbReference type="ARBA" id="ARBA00001933"/>
    </source>
</evidence>
<gene>
    <name evidence="5" type="ORF">J2S00_001800</name>
</gene>
<evidence type="ECO:0000256" key="4">
    <source>
        <dbReference type="ARBA" id="ARBA00022898"/>
    </source>
</evidence>
<dbReference type="PANTHER" id="PTHR42778">
    <property type="entry name" value="2-AMINOETHYLPHOSPHONATE--PYRUVATE TRANSAMINASE"/>
    <property type="match status" value="1"/>
</dbReference>
<dbReference type="Proteomes" id="UP001232445">
    <property type="component" value="Unassembled WGS sequence"/>
</dbReference>
<evidence type="ECO:0000256" key="3">
    <source>
        <dbReference type="ARBA" id="ARBA00022679"/>
    </source>
</evidence>
<reference evidence="5 6" key="1">
    <citation type="submission" date="2023-07" db="EMBL/GenBank/DDBJ databases">
        <title>Genomic Encyclopedia of Type Strains, Phase IV (KMG-IV): sequencing the most valuable type-strain genomes for metagenomic binning, comparative biology and taxonomic classification.</title>
        <authorList>
            <person name="Goeker M."/>
        </authorList>
    </citation>
    <scope>NUCLEOTIDE SEQUENCE [LARGE SCALE GENOMIC DNA]</scope>
    <source>
        <strain evidence="5 6">DSM 17740</strain>
    </source>
</reference>
<keyword evidence="6" id="KW-1185">Reference proteome</keyword>
<evidence type="ECO:0000313" key="5">
    <source>
        <dbReference type="EMBL" id="MDQ0339014.1"/>
    </source>
</evidence>
<dbReference type="InterPro" id="IPR015424">
    <property type="entry name" value="PyrdxlP-dep_Trfase"/>
</dbReference>
<keyword evidence="3" id="KW-0808">Transferase</keyword>
<dbReference type="EMBL" id="JAUSUQ010000005">
    <property type="protein sequence ID" value="MDQ0339014.1"/>
    <property type="molecule type" value="Genomic_DNA"/>
</dbReference>